<organism evidence="8 9">
    <name type="scientific">Lachancea meyersii CBS 8951</name>
    <dbReference type="NCBI Taxonomy" id="1266667"/>
    <lineage>
        <taxon>Eukaryota</taxon>
        <taxon>Fungi</taxon>
        <taxon>Dikarya</taxon>
        <taxon>Ascomycota</taxon>
        <taxon>Saccharomycotina</taxon>
        <taxon>Saccharomycetes</taxon>
        <taxon>Saccharomycetales</taxon>
        <taxon>Saccharomycetaceae</taxon>
        <taxon>Lachancea</taxon>
    </lineage>
</organism>
<evidence type="ECO:0000313" key="8">
    <source>
        <dbReference type="EMBL" id="SCU85983.1"/>
    </source>
</evidence>
<reference evidence="9" key="1">
    <citation type="submission" date="2016-03" db="EMBL/GenBank/DDBJ databases">
        <authorList>
            <person name="Devillers Hugo."/>
        </authorList>
    </citation>
    <scope>NUCLEOTIDE SEQUENCE [LARGE SCALE GENOMIC DNA]</scope>
</reference>
<proteinExistence type="inferred from homology"/>
<feature type="region of interest" description="Disordered" evidence="7">
    <location>
        <begin position="80"/>
        <end position="108"/>
    </location>
</feature>
<gene>
    <name evidence="8" type="ORF">LAME_0D03928G</name>
</gene>
<evidence type="ECO:0000256" key="7">
    <source>
        <dbReference type="SAM" id="MobiDB-lite"/>
    </source>
</evidence>
<dbReference type="PANTHER" id="PTHR13362">
    <property type="entry name" value="MITOCHONDRIAL RIBOSOMAL PROTEIN S33"/>
    <property type="match status" value="1"/>
</dbReference>
<accession>A0A1G4J7S3</accession>
<evidence type="ECO:0000313" key="9">
    <source>
        <dbReference type="Proteomes" id="UP000191144"/>
    </source>
</evidence>
<comment type="subcellular location">
    <subcellularLocation>
        <location evidence="1">Mitochondrion</location>
    </subcellularLocation>
</comment>
<keyword evidence="5" id="KW-0687">Ribonucleoprotein</keyword>
<dbReference type="AlphaFoldDB" id="A0A1G4J7S3"/>
<comment type="similarity">
    <text evidence="2">Belongs to the mitochondrion-specific ribosomal protein mS33 family.</text>
</comment>
<dbReference type="Pfam" id="PF08293">
    <property type="entry name" value="MRP-S33"/>
    <property type="match status" value="1"/>
</dbReference>
<evidence type="ECO:0000256" key="5">
    <source>
        <dbReference type="ARBA" id="ARBA00023274"/>
    </source>
</evidence>
<dbReference type="GO" id="GO:1990904">
    <property type="term" value="C:ribonucleoprotein complex"/>
    <property type="evidence" value="ECO:0007669"/>
    <property type="project" value="UniProtKB-KW"/>
</dbReference>
<dbReference type="EMBL" id="LT598482">
    <property type="protein sequence ID" value="SCU85983.1"/>
    <property type="molecule type" value="Genomic_DNA"/>
</dbReference>
<dbReference type="Proteomes" id="UP000191144">
    <property type="component" value="Chromosome D"/>
</dbReference>
<evidence type="ECO:0000256" key="2">
    <source>
        <dbReference type="ARBA" id="ARBA00008970"/>
    </source>
</evidence>
<name>A0A1G4J7S3_9SACH</name>
<dbReference type="OrthoDB" id="2257454at2759"/>
<evidence type="ECO:0000256" key="6">
    <source>
        <dbReference type="ARBA" id="ARBA00035132"/>
    </source>
</evidence>
<evidence type="ECO:0000256" key="1">
    <source>
        <dbReference type="ARBA" id="ARBA00004173"/>
    </source>
</evidence>
<dbReference type="GO" id="GO:0005840">
    <property type="term" value="C:ribosome"/>
    <property type="evidence" value="ECO:0007669"/>
    <property type="project" value="UniProtKB-KW"/>
</dbReference>
<evidence type="ECO:0000256" key="3">
    <source>
        <dbReference type="ARBA" id="ARBA00022980"/>
    </source>
</evidence>
<sequence length="108" mass="12287">MSVPKQRLLEVASLSAKIFNQNFNPTATRNGGKILAKRLKGPSIAGYYGNPDFLKFKHLKTLYPGFKFADQEEDYRLLMNEARKRRGKGAPTKKKEASKDKGKTKKRK</sequence>
<dbReference type="GO" id="GO:0005739">
    <property type="term" value="C:mitochondrion"/>
    <property type="evidence" value="ECO:0007669"/>
    <property type="project" value="UniProtKB-SubCell"/>
</dbReference>
<keyword evidence="3" id="KW-0689">Ribosomal protein</keyword>
<protein>
    <recommendedName>
        <fullName evidence="6">Small ribosomal subunit protein mS33</fullName>
    </recommendedName>
</protein>
<keyword evidence="9" id="KW-1185">Reference proteome</keyword>
<keyword evidence="4" id="KW-0496">Mitochondrion</keyword>
<feature type="compositionally biased region" description="Basic residues" evidence="7">
    <location>
        <begin position="83"/>
        <end position="92"/>
    </location>
</feature>
<dbReference type="InterPro" id="IPR013219">
    <property type="entry name" value="Ribosomal_mS33"/>
</dbReference>
<dbReference type="PANTHER" id="PTHR13362:SF2">
    <property type="entry name" value="SMALL RIBOSOMAL SUBUNIT PROTEIN MS33"/>
    <property type="match status" value="1"/>
</dbReference>
<evidence type="ECO:0000256" key="4">
    <source>
        <dbReference type="ARBA" id="ARBA00023128"/>
    </source>
</evidence>